<dbReference type="AlphaFoldDB" id="A0A0G1LK59"/>
<evidence type="ECO:0000256" key="1">
    <source>
        <dbReference type="ARBA" id="ARBA00023152"/>
    </source>
</evidence>
<evidence type="ECO:0000256" key="4">
    <source>
        <dbReference type="PIRSR" id="PIRSR613078-2"/>
    </source>
</evidence>
<protein>
    <submittedName>
        <fullName evidence="5">Phosphoglycerate mutase family protein</fullName>
    </submittedName>
</protein>
<dbReference type="PANTHER" id="PTHR48100:SF1">
    <property type="entry name" value="HISTIDINE PHOSPHATASE FAMILY PROTEIN-RELATED"/>
    <property type="match status" value="1"/>
</dbReference>
<dbReference type="PROSITE" id="PS00175">
    <property type="entry name" value="PG_MUTASE"/>
    <property type="match status" value="1"/>
</dbReference>
<dbReference type="InterPro" id="IPR001345">
    <property type="entry name" value="PG/BPGM_mutase_AS"/>
</dbReference>
<feature type="binding site" evidence="4">
    <location>
        <begin position="10"/>
        <end position="17"/>
    </location>
    <ligand>
        <name>substrate</name>
    </ligand>
</feature>
<feature type="active site" description="Proton donor/acceptor" evidence="3">
    <location>
        <position position="92"/>
    </location>
</feature>
<evidence type="ECO:0000256" key="3">
    <source>
        <dbReference type="PIRSR" id="PIRSR613078-1"/>
    </source>
</evidence>
<dbReference type="EMBL" id="LCIR01000002">
    <property type="protein sequence ID" value="KKT60294.1"/>
    <property type="molecule type" value="Genomic_DNA"/>
</dbReference>
<dbReference type="CDD" id="cd07067">
    <property type="entry name" value="HP_PGM_like"/>
    <property type="match status" value="1"/>
</dbReference>
<evidence type="ECO:0000313" key="6">
    <source>
        <dbReference type="Proteomes" id="UP000034087"/>
    </source>
</evidence>
<dbReference type="SMART" id="SM00855">
    <property type="entry name" value="PGAM"/>
    <property type="match status" value="1"/>
</dbReference>
<name>A0A0G1LK59_9BACT</name>
<dbReference type="GO" id="GO:0005737">
    <property type="term" value="C:cytoplasm"/>
    <property type="evidence" value="ECO:0007669"/>
    <property type="project" value="TreeGrafter"/>
</dbReference>
<keyword evidence="2" id="KW-0413">Isomerase</keyword>
<accession>A0A0G1LK59</accession>
<dbReference type="InterPro" id="IPR013078">
    <property type="entry name" value="His_Pase_superF_clade-1"/>
</dbReference>
<feature type="binding site" evidence="4">
    <location>
        <position position="63"/>
    </location>
    <ligand>
        <name>substrate</name>
    </ligand>
</feature>
<reference evidence="5 6" key="1">
    <citation type="journal article" date="2015" name="Nature">
        <title>rRNA introns, odd ribosomes, and small enigmatic genomes across a large radiation of phyla.</title>
        <authorList>
            <person name="Brown C.T."/>
            <person name="Hug L.A."/>
            <person name="Thomas B.C."/>
            <person name="Sharon I."/>
            <person name="Castelle C.J."/>
            <person name="Singh A."/>
            <person name="Wilkins M.J."/>
            <person name="Williams K.H."/>
            <person name="Banfield J.F."/>
        </authorList>
    </citation>
    <scope>NUCLEOTIDE SEQUENCE [LARGE SCALE GENOMIC DNA]</scope>
</reference>
<dbReference type="SUPFAM" id="SSF53254">
    <property type="entry name" value="Phosphoglycerate mutase-like"/>
    <property type="match status" value="1"/>
</dbReference>
<dbReference type="InterPro" id="IPR050275">
    <property type="entry name" value="PGM_Phosphatase"/>
</dbReference>
<organism evidence="5 6">
    <name type="scientific">Candidatus Giovannonibacteria bacterium GW2011_GWA1_44_25</name>
    <dbReference type="NCBI Taxonomy" id="1618645"/>
    <lineage>
        <taxon>Bacteria</taxon>
        <taxon>Candidatus Giovannoniibacteriota</taxon>
    </lineage>
</organism>
<keyword evidence="1" id="KW-0324">Glycolysis</keyword>
<comment type="caution">
    <text evidence="5">The sequence shown here is derived from an EMBL/GenBank/DDBJ whole genome shotgun (WGS) entry which is preliminary data.</text>
</comment>
<proteinExistence type="predicted"/>
<feature type="active site" description="Tele-phosphohistidine intermediate" evidence="3">
    <location>
        <position position="11"/>
    </location>
</feature>
<dbReference type="Gene3D" id="3.40.50.1240">
    <property type="entry name" value="Phosphoglycerate mutase-like"/>
    <property type="match status" value="1"/>
</dbReference>
<dbReference type="Proteomes" id="UP000034087">
    <property type="component" value="Unassembled WGS sequence"/>
</dbReference>
<dbReference type="GO" id="GO:0016791">
    <property type="term" value="F:phosphatase activity"/>
    <property type="evidence" value="ECO:0007669"/>
    <property type="project" value="TreeGrafter"/>
</dbReference>
<dbReference type="PANTHER" id="PTHR48100">
    <property type="entry name" value="BROAD-SPECIFICITY PHOSPHATASE YOR283W-RELATED"/>
    <property type="match status" value="1"/>
</dbReference>
<evidence type="ECO:0000313" key="5">
    <source>
        <dbReference type="EMBL" id="KKT60294.1"/>
    </source>
</evidence>
<gene>
    <name evidence="5" type="ORF">UW53_C0002G0046</name>
</gene>
<dbReference type="Pfam" id="PF00300">
    <property type="entry name" value="His_Phos_1"/>
    <property type="match status" value="1"/>
</dbReference>
<evidence type="ECO:0000256" key="2">
    <source>
        <dbReference type="ARBA" id="ARBA00023235"/>
    </source>
</evidence>
<dbReference type="InterPro" id="IPR029033">
    <property type="entry name" value="His_PPase_superfam"/>
</dbReference>
<sequence length="228" mass="25912">METQLIYLARHGETPSNKRGVYQGYKINESLNETGIEQAGLLGKSLKKYFPMPSIIYSSPALRALETACIIKNELVGTRKYPEIHQIHDLHEINHGDWEGRTDQEIKNEYPELLELWLKDPMRIAFPGEGGEVMEEAQIRILNAFHYILKQSRRRKAILIVAHGGTNLQILSEIIGTKYIRSFAQGQTCLNIIARSGKTYQILLLNSLIHLAETAQGMPLKSYKGRLL</sequence>